<dbReference type="InterPro" id="IPR006593">
    <property type="entry name" value="Cyt_b561/ferric_Rdtase_TM"/>
</dbReference>
<dbReference type="PROSITE" id="PS51384">
    <property type="entry name" value="FAD_FR"/>
    <property type="match status" value="1"/>
</dbReference>
<dbReference type="GO" id="GO:0016020">
    <property type="term" value="C:membrane"/>
    <property type="evidence" value="ECO:0007669"/>
    <property type="project" value="UniProtKB-SubCell"/>
</dbReference>
<dbReference type="GO" id="GO:0005576">
    <property type="term" value="C:extracellular region"/>
    <property type="evidence" value="ECO:0007669"/>
    <property type="project" value="UniProtKB-SubCell"/>
</dbReference>
<accession>A0A8H3X8Y3</accession>
<dbReference type="InterPro" id="IPR017938">
    <property type="entry name" value="Riboflavin_synthase-like_b-brl"/>
</dbReference>
<evidence type="ECO:0000256" key="6">
    <source>
        <dbReference type="ARBA" id="ARBA00022692"/>
    </source>
</evidence>
<evidence type="ECO:0000256" key="2">
    <source>
        <dbReference type="ARBA" id="ARBA00004370"/>
    </source>
</evidence>
<feature type="binding site" description="axial binding residue" evidence="12">
    <location>
        <position position="352"/>
    </location>
    <ligand>
        <name>heme b</name>
        <dbReference type="ChEBI" id="CHEBI:60344"/>
    </ligand>
    <ligandPart>
        <name>Fe</name>
        <dbReference type="ChEBI" id="CHEBI:18248"/>
    </ligandPart>
</feature>
<dbReference type="Proteomes" id="UP000439903">
    <property type="component" value="Unassembled WGS sequence"/>
</dbReference>
<keyword evidence="12" id="KW-0349">Heme</keyword>
<dbReference type="InterPro" id="IPR001433">
    <property type="entry name" value="OxRdtase_FAD/NAD-bd"/>
</dbReference>
<keyword evidence="20" id="KW-1185">Reference proteome</keyword>
<dbReference type="InterPro" id="IPR045266">
    <property type="entry name" value="DOH_DOMON"/>
</dbReference>
<dbReference type="InterPro" id="IPR001199">
    <property type="entry name" value="Cyt_B5-like_heme/steroid-bd"/>
</dbReference>
<dbReference type="CDD" id="cd08760">
    <property type="entry name" value="Cyt_b561_FRRS1_like"/>
    <property type="match status" value="1"/>
</dbReference>
<dbReference type="PROSITE" id="PS50255">
    <property type="entry name" value="CYTOCHROME_B5_2"/>
    <property type="match status" value="1"/>
</dbReference>
<dbReference type="GO" id="GO:0020037">
    <property type="term" value="F:heme binding"/>
    <property type="evidence" value="ECO:0007669"/>
    <property type="project" value="InterPro"/>
</dbReference>
<dbReference type="GO" id="GO:0046872">
    <property type="term" value="F:metal ion binding"/>
    <property type="evidence" value="ECO:0007669"/>
    <property type="project" value="UniProtKB-KW"/>
</dbReference>
<comment type="subcellular location">
    <subcellularLocation>
        <location evidence="2">Membrane</location>
    </subcellularLocation>
    <subcellularLocation>
        <location evidence="3">Secreted</location>
    </subcellularLocation>
</comment>
<feature type="transmembrane region" description="Helical" evidence="13">
    <location>
        <begin position="804"/>
        <end position="826"/>
    </location>
</feature>
<reference evidence="19 20" key="1">
    <citation type="journal article" date="2019" name="Environ. Microbiol.">
        <title>At the nexus of three kingdoms: the genome of the mycorrhizal fungus Gigaspora margarita provides insights into plant, endobacterial and fungal interactions.</title>
        <authorList>
            <person name="Venice F."/>
            <person name="Ghignone S."/>
            <person name="Salvioli di Fossalunga A."/>
            <person name="Amselem J."/>
            <person name="Novero M."/>
            <person name="Xianan X."/>
            <person name="Sedzielewska Toro K."/>
            <person name="Morin E."/>
            <person name="Lipzen A."/>
            <person name="Grigoriev I.V."/>
            <person name="Henrissat B."/>
            <person name="Martin F.M."/>
            <person name="Bonfante P."/>
        </authorList>
    </citation>
    <scope>NUCLEOTIDE SEQUENCE [LARGE SCALE GENOMIC DNA]</scope>
    <source>
        <strain evidence="19 20">BEG34</strain>
    </source>
</reference>
<dbReference type="Pfam" id="PF00173">
    <property type="entry name" value="Cyt-b5"/>
    <property type="match status" value="1"/>
</dbReference>
<dbReference type="SMART" id="SM00664">
    <property type="entry name" value="DoH"/>
    <property type="match status" value="1"/>
</dbReference>
<dbReference type="Gene3D" id="2.40.30.10">
    <property type="entry name" value="Translation factors"/>
    <property type="match status" value="1"/>
</dbReference>
<dbReference type="InterPro" id="IPR017927">
    <property type="entry name" value="FAD-bd_FR_type"/>
</dbReference>
<feature type="domain" description="Cytochrome b561" evidence="17">
    <location>
        <begin position="702"/>
        <end position="902"/>
    </location>
</feature>
<evidence type="ECO:0000256" key="1">
    <source>
        <dbReference type="ARBA" id="ARBA00001974"/>
    </source>
</evidence>
<dbReference type="Pfam" id="PF03098">
    <property type="entry name" value="An_peroxidase"/>
    <property type="match status" value="1"/>
</dbReference>
<feature type="transmembrane region" description="Helical" evidence="13">
    <location>
        <begin position="847"/>
        <end position="864"/>
    </location>
</feature>
<evidence type="ECO:0000259" key="17">
    <source>
        <dbReference type="PROSITE" id="PS50939"/>
    </source>
</evidence>
<keyword evidence="19" id="KW-0575">Peroxidase</keyword>
<dbReference type="GO" id="GO:0004601">
    <property type="term" value="F:peroxidase activity"/>
    <property type="evidence" value="ECO:0007669"/>
    <property type="project" value="UniProtKB-KW"/>
</dbReference>
<evidence type="ECO:0000256" key="11">
    <source>
        <dbReference type="ARBA" id="ARBA00023180"/>
    </source>
</evidence>
<dbReference type="Gene3D" id="1.20.120.1770">
    <property type="match status" value="1"/>
</dbReference>
<dbReference type="Gene3D" id="1.10.640.10">
    <property type="entry name" value="Haem peroxidase domain superfamily, animal type"/>
    <property type="match status" value="1"/>
</dbReference>
<gene>
    <name evidence="19" type="ORF">F8M41_006552</name>
</gene>
<dbReference type="EMBL" id="WTPW01001643">
    <property type="protein sequence ID" value="KAF0424529.1"/>
    <property type="molecule type" value="Genomic_DNA"/>
</dbReference>
<dbReference type="Pfam" id="PF00970">
    <property type="entry name" value="FAD_binding_6"/>
    <property type="match status" value="1"/>
</dbReference>
<keyword evidence="8 13" id="KW-1133">Transmembrane helix</keyword>
<evidence type="ECO:0000256" key="12">
    <source>
        <dbReference type="PIRSR" id="PIRSR619791-2"/>
    </source>
</evidence>
<feature type="signal peptide" evidence="14">
    <location>
        <begin position="1"/>
        <end position="23"/>
    </location>
</feature>
<organism evidence="19 20">
    <name type="scientific">Gigaspora margarita</name>
    <dbReference type="NCBI Taxonomy" id="4874"/>
    <lineage>
        <taxon>Eukaryota</taxon>
        <taxon>Fungi</taxon>
        <taxon>Fungi incertae sedis</taxon>
        <taxon>Mucoromycota</taxon>
        <taxon>Glomeromycotina</taxon>
        <taxon>Glomeromycetes</taxon>
        <taxon>Diversisporales</taxon>
        <taxon>Gigasporaceae</taxon>
        <taxon>Gigaspora</taxon>
    </lineage>
</organism>
<dbReference type="CDD" id="cd09631">
    <property type="entry name" value="DOMON_DOH"/>
    <property type="match status" value="1"/>
</dbReference>
<dbReference type="OrthoDB" id="823504at2759"/>
<keyword evidence="11" id="KW-0325">Glycoprotein</keyword>
<dbReference type="SUPFAM" id="SSF48113">
    <property type="entry name" value="Heme-dependent peroxidases"/>
    <property type="match status" value="1"/>
</dbReference>
<evidence type="ECO:0000259" key="18">
    <source>
        <dbReference type="PROSITE" id="PS51384"/>
    </source>
</evidence>
<evidence type="ECO:0000313" key="20">
    <source>
        <dbReference type="Proteomes" id="UP000439903"/>
    </source>
</evidence>
<dbReference type="InterPro" id="IPR037120">
    <property type="entry name" value="Haem_peroxidase_sf_animal"/>
</dbReference>
<keyword evidence="14" id="KW-0732">Signal</keyword>
<evidence type="ECO:0000256" key="9">
    <source>
        <dbReference type="ARBA" id="ARBA00023002"/>
    </source>
</evidence>
<comment type="cofactor">
    <cofactor evidence="1">
        <name>FAD</name>
        <dbReference type="ChEBI" id="CHEBI:57692"/>
    </cofactor>
</comment>
<dbReference type="PROSITE" id="PS50939">
    <property type="entry name" value="CYTOCHROME_B561"/>
    <property type="match status" value="1"/>
</dbReference>
<keyword evidence="10 13" id="KW-0472">Membrane</keyword>
<dbReference type="SUPFAM" id="SSF63380">
    <property type="entry name" value="Riboflavin synthase domain-like"/>
    <property type="match status" value="1"/>
</dbReference>
<keyword evidence="5" id="KW-0964">Secreted</keyword>
<dbReference type="PANTHER" id="PTHR11475:SF4">
    <property type="entry name" value="CHORION PEROXIDASE"/>
    <property type="match status" value="1"/>
</dbReference>
<dbReference type="SMART" id="SM00665">
    <property type="entry name" value="B561"/>
    <property type="match status" value="1"/>
</dbReference>
<evidence type="ECO:0000259" key="16">
    <source>
        <dbReference type="PROSITE" id="PS50836"/>
    </source>
</evidence>
<dbReference type="InterPro" id="IPR008333">
    <property type="entry name" value="Cbr1-like_FAD-bd_dom"/>
</dbReference>
<feature type="domain" description="Cytochrome b5 heme-binding" evidence="15">
    <location>
        <begin position="935"/>
        <end position="995"/>
    </location>
</feature>
<evidence type="ECO:0000256" key="14">
    <source>
        <dbReference type="SAM" id="SignalP"/>
    </source>
</evidence>
<dbReference type="SUPFAM" id="SSF52343">
    <property type="entry name" value="Ferredoxin reductase-like, C-terminal NADP-linked domain"/>
    <property type="match status" value="1"/>
</dbReference>
<feature type="transmembrane region" description="Helical" evidence="13">
    <location>
        <begin position="775"/>
        <end position="798"/>
    </location>
</feature>
<evidence type="ECO:0000256" key="3">
    <source>
        <dbReference type="ARBA" id="ARBA00004613"/>
    </source>
</evidence>
<proteinExistence type="predicted"/>
<keyword evidence="12" id="KW-0408">Iron</keyword>
<keyword evidence="7" id="KW-0249">Electron transport</keyword>
<comment type="caution">
    <text evidence="19">The sequence shown here is derived from an EMBL/GenBank/DDBJ whole genome shotgun (WGS) entry which is preliminary data.</text>
</comment>
<evidence type="ECO:0000259" key="15">
    <source>
        <dbReference type="PROSITE" id="PS50255"/>
    </source>
</evidence>
<dbReference type="Pfam" id="PF03188">
    <property type="entry name" value="Cytochrom_B561"/>
    <property type="match status" value="1"/>
</dbReference>
<keyword evidence="4" id="KW-0813">Transport</keyword>
<evidence type="ECO:0000256" key="4">
    <source>
        <dbReference type="ARBA" id="ARBA00022448"/>
    </source>
</evidence>
<dbReference type="SUPFAM" id="SSF55856">
    <property type="entry name" value="Cytochrome b5-like heme/steroid binding domain"/>
    <property type="match status" value="1"/>
</dbReference>
<feature type="domain" description="FAD-binding FR-type" evidence="18">
    <location>
        <begin position="1112"/>
        <end position="1221"/>
    </location>
</feature>
<dbReference type="InterPro" id="IPR010255">
    <property type="entry name" value="Haem_peroxidase_sf"/>
</dbReference>
<dbReference type="Gene3D" id="3.40.50.80">
    <property type="entry name" value="Nucleotide-binding domain of ferredoxin-NADP reductase (FNR) module"/>
    <property type="match status" value="1"/>
</dbReference>
<dbReference type="Pfam" id="PF03351">
    <property type="entry name" value="DOMON"/>
    <property type="match status" value="1"/>
</dbReference>
<dbReference type="CDD" id="cd06183">
    <property type="entry name" value="cyt_b5_reduct_like"/>
    <property type="match status" value="1"/>
</dbReference>
<dbReference type="InterPro" id="IPR036400">
    <property type="entry name" value="Cyt_B5-like_heme/steroid_sf"/>
</dbReference>
<dbReference type="GO" id="GO:0006979">
    <property type="term" value="P:response to oxidative stress"/>
    <property type="evidence" value="ECO:0007669"/>
    <property type="project" value="InterPro"/>
</dbReference>
<dbReference type="PROSITE" id="PS50292">
    <property type="entry name" value="PEROXIDASE_3"/>
    <property type="match status" value="1"/>
</dbReference>
<evidence type="ECO:0000313" key="19">
    <source>
        <dbReference type="EMBL" id="KAF0424529.1"/>
    </source>
</evidence>
<keyword evidence="12" id="KW-0479">Metal-binding</keyword>
<evidence type="ECO:0000256" key="10">
    <source>
        <dbReference type="ARBA" id="ARBA00023136"/>
    </source>
</evidence>
<feature type="domain" description="DOMON" evidence="16">
    <location>
        <begin position="581"/>
        <end position="700"/>
    </location>
</feature>
<dbReference type="Gene3D" id="3.10.120.10">
    <property type="entry name" value="Cytochrome b5-like heme/steroid binding domain"/>
    <property type="match status" value="1"/>
</dbReference>
<feature type="chain" id="PRO_5034346483" evidence="14">
    <location>
        <begin position="24"/>
        <end position="1539"/>
    </location>
</feature>
<feature type="transmembrane region" description="Helical" evidence="13">
    <location>
        <begin position="739"/>
        <end position="763"/>
    </location>
</feature>
<name>A0A8H3X8Y3_GIGMA</name>
<dbReference type="PANTHER" id="PTHR11475">
    <property type="entry name" value="OXIDASE/PEROXIDASE"/>
    <property type="match status" value="1"/>
</dbReference>
<dbReference type="InterPro" id="IPR019791">
    <property type="entry name" value="Haem_peroxidase_animal"/>
</dbReference>
<keyword evidence="6 13" id="KW-0812">Transmembrane</keyword>
<evidence type="ECO:0000256" key="5">
    <source>
        <dbReference type="ARBA" id="ARBA00022525"/>
    </source>
</evidence>
<sequence>MHSGLLIVFLFIACFSLPFTVEARFINGSDNNAIYPIAGTPDQPYLRDISPLNFNQNFSPVTSPTDFLGLNPSGPTTIKCTDSVPAGLYPMPRCISDVITKYNISLYDVNALSSYRSFRRTGHFATFFGQYIAFDVIFSKFTNPTYPMFLPADDPFYNPNPNFTTSPYQLSVPFLPANRSEGNNVTNPATRYPLLSGINHVTPFLDLNNIYGTSDQDAIDRLRDISTNRGKLKTYIINGQEFPPKNSSDGSYVWGTFKRAYSIFTLAIQTIWIREHNRFCDELYQKHGSSWSDEQYFQEARRWVIAFYQKAVAEEYFGAVLGRPLPAYQNYDPNLKPGVDTFFSTVTFRYGHSELSNFYQIQDEYGNSLYNLSLNDIANQTLLETLGLERVLWSMILQRQEEVDIFLADATKKIFTPDNNICDLGAFDIIRSRDRGIPLYNVVRQYFGFPKAQSFADISNKSIIQENLAKVYPNGVETVEAWVGVMSEDHLNGSNFGMVMNASLVTQYTYLRDSDRFWYEKPEMFTSDERLIIRNTTLRDIIIRNINNSVNFPQNIWSVQPKMTLNSSEDSSYPTRIGSWSQYIVRCRIDLTYVYFEVQLQTSDGNGWFGMGFGPDDEGMKGAEFIIGIVTNGNVTLGNYHADVGGYHPPLRDDIQDPTLVPKFSMSNTKAVTVEFKRLLRPPGKKPITNGDTKYILAYNPNSNAFSYHQNNRLQYRVNFYSSEIGSASSTDHQRFVRLIHGCGMLITWCFFFPISILIVRYWKHHDLHLRVHRFIQLVGGISVSAFGAAAISTVVQIQTPHAWTGLVIYTLSFAELGLGLVAIWGQASVVSVNKGYPRFTKRFHQIFGLIILLMAWINVYLGIDTYCLSYGYDSFWWKFAYYCWIAIVIATFIIFDFWWRVEGAFNQILCIKHKPVVEKTLMHAHINSEDYINLPEFTWDEINERVQCGAYLVVCDGLVADMRNFYSVHPGGSQILLSVIGTDITNDFYKSHSDKIVEDIDCSKALLIPKDTTSRNYSSVSAKHTEHLRGMQIFQKRMSVAKFIDNINVRYYSREPLAQHAHSRFAIQKMVSMVIGKVNEKVCEKVLVIPGDGSTCQNIERKSVEIDTKSIKFHRYKLTSKKMVNANFNYPVMSFTFSKVHQDGKVYTGKFLPGHYIEVQSRVNNQIVIRSYTPLEGCLSKSFIIFVKIYPRGLFSQHLNEQLIGYEILARGPFDVCDRNRSYLASTMIEPLSPAQKKVIFSPTKLYSPYSRLIGELPTAKTSLLNPDRPDGCWDELYMIADDIWITPMLQLIKYYLEQSTKQKNDNVKYVTYKRMHLLFGNCKIEDVIDGELLEDIALSSRGQLTVTYCLSEPPPDWGGLRGRINKQIIKEWMNLMQSTFLLTPSKSQMDILQSQSIRHNINMQSQNSSPILEPQSPFMQPQSEETLKTSPNLQYISETTPPLSIESKDPIIQSEQPDDNQKYEDCIIDVGPNLKPVLFSSKKSRSLTIDTNLANTRESYSLLQGKIIVNGPSGMLSTVEQALFEMGFNEQNFIILH</sequence>
<keyword evidence="9" id="KW-0560">Oxidoreductase</keyword>
<dbReference type="Pfam" id="PF00175">
    <property type="entry name" value="NAD_binding_1"/>
    <property type="match status" value="1"/>
</dbReference>
<protein>
    <submittedName>
        <fullName evidence="19">Heme peroxidase</fullName>
    </submittedName>
</protein>
<evidence type="ECO:0000256" key="8">
    <source>
        <dbReference type="ARBA" id="ARBA00022989"/>
    </source>
</evidence>
<dbReference type="PROSITE" id="PS50836">
    <property type="entry name" value="DOMON"/>
    <property type="match status" value="1"/>
</dbReference>
<evidence type="ECO:0000256" key="7">
    <source>
        <dbReference type="ARBA" id="ARBA00022982"/>
    </source>
</evidence>
<feature type="transmembrane region" description="Helical" evidence="13">
    <location>
        <begin position="876"/>
        <end position="900"/>
    </location>
</feature>
<evidence type="ECO:0000256" key="13">
    <source>
        <dbReference type="SAM" id="Phobius"/>
    </source>
</evidence>
<dbReference type="InterPro" id="IPR005018">
    <property type="entry name" value="DOMON_domain"/>
</dbReference>
<dbReference type="InterPro" id="IPR039261">
    <property type="entry name" value="FNR_nucleotide-bd"/>
</dbReference>